<dbReference type="PANTHER" id="PTHR43447">
    <property type="entry name" value="ALPHA-AMYLASE"/>
    <property type="match status" value="1"/>
</dbReference>
<dbReference type="RefSeq" id="WP_345480134.1">
    <property type="nucleotide sequence ID" value="NZ_BAABLP010000002.1"/>
</dbReference>
<keyword evidence="13" id="KW-0732">Signal</keyword>
<comment type="catalytic activity">
    <reaction evidence="1 12">
        <text>Endohydrolysis of (1-&gt;4)-alpha-D-glucosidic linkages in polysaccharides containing three or more (1-&gt;4)-alpha-linked D-glucose units.</text>
        <dbReference type="EC" id="3.2.1.1"/>
    </reaction>
</comment>
<keyword evidence="8" id="KW-0106">Calcium</keyword>
<evidence type="ECO:0000256" key="4">
    <source>
        <dbReference type="ARBA" id="ARBA00012595"/>
    </source>
</evidence>
<evidence type="ECO:0000313" key="16">
    <source>
        <dbReference type="EMBL" id="GAA4742335.1"/>
    </source>
</evidence>
<evidence type="ECO:0000256" key="8">
    <source>
        <dbReference type="ARBA" id="ARBA00022837"/>
    </source>
</evidence>
<keyword evidence="17" id="KW-1185">Reference proteome</keyword>
<keyword evidence="9 12" id="KW-0119">Carbohydrate metabolism</keyword>
<dbReference type="InterPro" id="IPR017853">
    <property type="entry name" value="GH"/>
</dbReference>
<dbReference type="SUPFAM" id="SSF51445">
    <property type="entry name" value="(Trans)glycosidases"/>
    <property type="match status" value="1"/>
</dbReference>
<dbReference type="EC" id="3.2.1.1" evidence="4 12"/>
<dbReference type="InterPro" id="IPR006311">
    <property type="entry name" value="TAT_signal"/>
</dbReference>
<name>A0ABP8YXD0_9MICO</name>
<protein>
    <recommendedName>
        <fullName evidence="5 12">Alpha-amylase</fullName>
        <ecNumber evidence="4 12">3.2.1.1</ecNumber>
    </recommendedName>
</protein>
<organism evidence="16 17">
    <name type="scientific">Amnibacterium soli</name>
    <dbReference type="NCBI Taxonomy" id="1282736"/>
    <lineage>
        <taxon>Bacteria</taxon>
        <taxon>Bacillati</taxon>
        <taxon>Actinomycetota</taxon>
        <taxon>Actinomycetes</taxon>
        <taxon>Micrococcales</taxon>
        <taxon>Microbacteriaceae</taxon>
        <taxon>Amnibacterium</taxon>
    </lineage>
</organism>
<gene>
    <name evidence="16" type="ORF">GCM10025783_12110</name>
</gene>
<dbReference type="Pfam" id="PF02806">
    <property type="entry name" value="Alpha-amylase_C"/>
    <property type="match status" value="1"/>
</dbReference>
<dbReference type="InterPro" id="IPR006046">
    <property type="entry name" value="Alpha_amylase"/>
</dbReference>
<accession>A0ABP8YXD0</accession>
<evidence type="ECO:0000256" key="10">
    <source>
        <dbReference type="ARBA" id="ARBA00023295"/>
    </source>
</evidence>
<evidence type="ECO:0000256" key="1">
    <source>
        <dbReference type="ARBA" id="ARBA00000548"/>
    </source>
</evidence>
<comment type="caution">
    <text evidence="16">The sequence shown here is derived from an EMBL/GenBank/DDBJ whole genome shotgun (WGS) entry which is preliminary data.</text>
</comment>
<evidence type="ECO:0000259" key="15">
    <source>
        <dbReference type="SMART" id="SM00642"/>
    </source>
</evidence>
<dbReference type="SUPFAM" id="SSF51011">
    <property type="entry name" value="Glycosyl hydrolase domain"/>
    <property type="match status" value="1"/>
</dbReference>
<dbReference type="EMBL" id="BAABLP010000002">
    <property type="protein sequence ID" value="GAA4742335.1"/>
    <property type="molecule type" value="Genomic_DNA"/>
</dbReference>
<dbReference type="InterPro" id="IPR006047">
    <property type="entry name" value="GH13_cat_dom"/>
</dbReference>
<comment type="cofactor">
    <cofactor evidence="2">
        <name>Ca(2+)</name>
        <dbReference type="ChEBI" id="CHEBI:29108"/>
    </cofactor>
</comment>
<evidence type="ECO:0000256" key="6">
    <source>
        <dbReference type="ARBA" id="ARBA00022723"/>
    </source>
</evidence>
<dbReference type="PRINTS" id="PR00110">
    <property type="entry name" value="ALPHAAMYLASE"/>
</dbReference>
<comment type="similarity">
    <text evidence="3 11">Belongs to the glycosyl hydrolase 13 family.</text>
</comment>
<evidence type="ECO:0000256" key="9">
    <source>
        <dbReference type="ARBA" id="ARBA00023277"/>
    </source>
</evidence>
<dbReference type="Gene3D" id="3.20.20.80">
    <property type="entry name" value="Glycosidases"/>
    <property type="match status" value="1"/>
</dbReference>
<evidence type="ECO:0000256" key="2">
    <source>
        <dbReference type="ARBA" id="ARBA00001913"/>
    </source>
</evidence>
<dbReference type="Gene3D" id="2.60.40.1180">
    <property type="entry name" value="Golgi alpha-mannosidase II"/>
    <property type="match status" value="1"/>
</dbReference>
<sequence>MNPTRPPKPFWRRRRVRAATAGVALLAAGALTASVVLPATAAPEKPGRSSATPVLANLFEWNWPSVAKECTTQLGPAGYAGVQVAPPQDSTKRTALGNGSDDVLHPWWEVYQPADYRLTSRMGTAAQFRAMVKTCRAAGVKVYVDAVLNHMTGQGTTSYGGEAFTKYSYPGVYSPSDFHSYPANCPVPPASGSSDRMGSIRDFNDYRQVFDCELVGLSDLDTSKAKVRSTLAAYLNTLLSYGVSGFRVDAAKHVGQSDLAAIQSRLRRTVDGTRPYFALEVGAGSPGRISPAAFTGQGQVLGFDYTTAIQNAFTSYDDDGTPRNDGNIGDLEVFGEAGGLLPSANELVFIQNHDTERNGSSLNYKDPNNLIATQFMLAYPYGTPQVYAGFTFGKDTNQSPPSTADGRITDTDCGSAAWSCTDRQLGVKGMVRFHNRVGQAPVRNWYDDGANLIAFSRGNVGFFSTNNAAKAKTVTVRTGLPSGRYCDVIHGVKRGGACSGPTVRVRANGTATITVGAYDSVAFTRSDRL</sequence>
<dbReference type="SMART" id="SM00632">
    <property type="entry name" value="Aamy_C"/>
    <property type="match status" value="1"/>
</dbReference>
<keyword evidence="7 12" id="KW-0378">Hydrolase</keyword>
<evidence type="ECO:0000313" key="17">
    <source>
        <dbReference type="Proteomes" id="UP001500121"/>
    </source>
</evidence>
<dbReference type="SMART" id="SM00642">
    <property type="entry name" value="Aamy"/>
    <property type="match status" value="1"/>
</dbReference>
<feature type="domain" description="Glycosyl hydrolase family 13 catalytic" evidence="15">
    <location>
        <begin position="53"/>
        <end position="434"/>
    </location>
</feature>
<feature type="chain" id="PRO_5047516691" description="Alpha-amylase" evidence="13">
    <location>
        <begin position="42"/>
        <end position="529"/>
    </location>
</feature>
<dbReference type="InterPro" id="IPR013780">
    <property type="entry name" value="Glyco_hydro_b"/>
</dbReference>
<proteinExistence type="inferred from homology"/>
<evidence type="ECO:0000256" key="13">
    <source>
        <dbReference type="SAM" id="SignalP"/>
    </source>
</evidence>
<feature type="signal peptide" evidence="13">
    <location>
        <begin position="1"/>
        <end position="41"/>
    </location>
</feature>
<evidence type="ECO:0000256" key="5">
    <source>
        <dbReference type="ARBA" id="ARBA00017303"/>
    </source>
</evidence>
<dbReference type="InterPro" id="IPR031319">
    <property type="entry name" value="A-amylase_C"/>
</dbReference>
<dbReference type="InterPro" id="IPR006048">
    <property type="entry name" value="A-amylase/branching_C"/>
</dbReference>
<dbReference type="Pfam" id="PF00128">
    <property type="entry name" value="Alpha-amylase"/>
    <property type="match status" value="1"/>
</dbReference>
<evidence type="ECO:0000256" key="11">
    <source>
        <dbReference type="RuleBase" id="RU003615"/>
    </source>
</evidence>
<dbReference type="CDD" id="cd11317">
    <property type="entry name" value="AmyAc_bac_euk_AmyA"/>
    <property type="match status" value="1"/>
</dbReference>
<evidence type="ECO:0000256" key="3">
    <source>
        <dbReference type="ARBA" id="ARBA00008061"/>
    </source>
</evidence>
<dbReference type="Proteomes" id="UP001500121">
    <property type="component" value="Unassembled WGS sequence"/>
</dbReference>
<evidence type="ECO:0000256" key="7">
    <source>
        <dbReference type="ARBA" id="ARBA00022801"/>
    </source>
</evidence>
<keyword evidence="6" id="KW-0479">Metal-binding</keyword>
<keyword evidence="10 12" id="KW-0326">Glycosidase</keyword>
<evidence type="ECO:0000256" key="12">
    <source>
        <dbReference type="RuleBase" id="RU361134"/>
    </source>
</evidence>
<dbReference type="PROSITE" id="PS51318">
    <property type="entry name" value="TAT"/>
    <property type="match status" value="1"/>
</dbReference>
<evidence type="ECO:0000259" key="14">
    <source>
        <dbReference type="SMART" id="SM00632"/>
    </source>
</evidence>
<reference evidence="17" key="1">
    <citation type="journal article" date="2019" name="Int. J. Syst. Evol. Microbiol.">
        <title>The Global Catalogue of Microorganisms (GCM) 10K type strain sequencing project: providing services to taxonomists for standard genome sequencing and annotation.</title>
        <authorList>
            <consortium name="The Broad Institute Genomics Platform"/>
            <consortium name="The Broad Institute Genome Sequencing Center for Infectious Disease"/>
            <person name="Wu L."/>
            <person name="Ma J."/>
        </authorList>
    </citation>
    <scope>NUCLEOTIDE SEQUENCE [LARGE SCALE GENOMIC DNA]</scope>
    <source>
        <strain evidence="17">JCM 19015</strain>
    </source>
</reference>
<feature type="domain" description="Alpha-amylase C-terminal" evidence="14">
    <location>
        <begin position="443"/>
        <end position="527"/>
    </location>
</feature>